<keyword evidence="1" id="KW-0813">Transport</keyword>
<dbReference type="eggNOG" id="KOG1650">
    <property type="taxonomic scope" value="Eukaryota"/>
</dbReference>
<organism evidence="5 6">
    <name type="scientific">Vitis vinifera</name>
    <name type="common">Grape</name>
    <dbReference type="NCBI Taxonomy" id="29760"/>
    <lineage>
        <taxon>Eukaryota</taxon>
        <taxon>Viridiplantae</taxon>
        <taxon>Streptophyta</taxon>
        <taxon>Embryophyta</taxon>
        <taxon>Tracheophyta</taxon>
        <taxon>Spermatophyta</taxon>
        <taxon>Magnoliopsida</taxon>
        <taxon>eudicotyledons</taxon>
        <taxon>Gunneridae</taxon>
        <taxon>Pentapetalae</taxon>
        <taxon>rosids</taxon>
        <taxon>Vitales</taxon>
        <taxon>Vitaceae</taxon>
        <taxon>Viteae</taxon>
        <taxon>Vitis</taxon>
    </lineage>
</organism>
<dbReference type="Proteomes" id="UP000009183">
    <property type="component" value="Chromosome 13"/>
</dbReference>
<keyword evidence="3" id="KW-0630">Potassium</keyword>
<sequence length="213" mass="23438">MQTTAESWVNHENREGKPMKGSHMVVLVAFLIATLGKDIGTHQAHAKIQSPRLVALGLLLTHKTHFTIQTTIILPRCKGMDTHVCITEVLQCAPCFIRILVDWGLGLTTKIFYERLVGGHIAHMEEYLANPAETMSALKSLKEQYRLIVVDQGVSVNSILTAGMNVWMRCPELGPTGDFLLGSDSVVSASIMITQQHSPKGELADLTDDFSVM</sequence>
<proteinExistence type="predicted"/>
<dbReference type="HOGENOM" id="CLU_1296384_0_0_1"/>
<name>D7T337_VITVI</name>
<keyword evidence="6" id="KW-1185">Reference proteome</keyword>
<dbReference type="PaxDb" id="29760-VIT_13s0064g00610.t01"/>
<evidence type="ECO:0000313" key="6">
    <source>
        <dbReference type="Proteomes" id="UP000009183"/>
    </source>
</evidence>
<dbReference type="InParanoid" id="D7T337"/>
<evidence type="ECO:0000256" key="2">
    <source>
        <dbReference type="ARBA" id="ARBA00022538"/>
    </source>
</evidence>
<dbReference type="PANTHER" id="PTHR32468:SF145">
    <property type="entry name" value="CATION_H(+) ANTIPORTER 28"/>
    <property type="match status" value="1"/>
</dbReference>
<protein>
    <submittedName>
        <fullName evidence="5">Uncharacterized protein</fullName>
    </submittedName>
</protein>
<evidence type="ECO:0000256" key="4">
    <source>
        <dbReference type="ARBA" id="ARBA00023065"/>
    </source>
</evidence>
<accession>D7T337</accession>
<keyword evidence="4" id="KW-0406">Ion transport</keyword>
<gene>
    <name evidence="5" type="ordered locus">VIT_13s0064g00610</name>
</gene>
<evidence type="ECO:0000256" key="3">
    <source>
        <dbReference type="ARBA" id="ARBA00022958"/>
    </source>
</evidence>
<dbReference type="GO" id="GO:0006813">
    <property type="term" value="P:potassium ion transport"/>
    <property type="evidence" value="ECO:0007669"/>
    <property type="project" value="UniProtKB-KW"/>
</dbReference>
<evidence type="ECO:0000313" key="5">
    <source>
        <dbReference type="EMBL" id="CBI24918.3"/>
    </source>
</evidence>
<evidence type="ECO:0000256" key="1">
    <source>
        <dbReference type="ARBA" id="ARBA00022448"/>
    </source>
</evidence>
<reference evidence="6" key="1">
    <citation type="journal article" date="2007" name="Nature">
        <title>The grapevine genome sequence suggests ancestral hexaploidization in major angiosperm phyla.</title>
        <authorList>
            <consortium name="The French-Italian Public Consortium for Grapevine Genome Characterization."/>
            <person name="Jaillon O."/>
            <person name="Aury J.-M."/>
            <person name="Noel B."/>
            <person name="Policriti A."/>
            <person name="Clepet C."/>
            <person name="Casagrande A."/>
            <person name="Choisne N."/>
            <person name="Aubourg S."/>
            <person name="Vitulo N."/>
            <person name="Jubin C."/>
            <person name="Vezzi A."/>
            <person name="Legeai F."/>
            <person name="Hugueney P."/>
            <person name="Dasilva C."/>
            <person name="Horner D."/>
            <person name="Mica E."/>
            <person name="Jublot D."/>
            <person name="Poulain J."/>
            <person name="Bruyere C."/>
            <person name="Billault A."/>
            <person name="Segurens B."/>
            <person name="Gouyvenoux M."/>
            <person name="Ugarte E."/>
            <person name="Cattonaro F."/>
            <person name="Anthouard V."/>
            <person name="Vico V."/>
            <person name="Del Fabbro C."/>
            <person name="Alaux M."/>
            <person name="Di Gaspero G."/>
            <person name="Dumas V."/>
            <person name="Felice N."/>
            <person name="Paillard S."/>
            <person name="Juman I."/>
            <person name="Moroldo M."/>
            <person name="Scalabrin S."/>
            <person name="Canaguier A."/>
            <person name="Le Clainche I."/>
            <person name="Malacrida G."/>
            <person name="Durand E."/>
            <person name="Pesole G."/>
            <person name="Laucou V."/>
            <person name="Chatelet P."/>
            <person name="Merdinoglu D."/>
            <person name="Delledonne M."/>
            <person name="Pezzotti M."/>
            <person name="Lecharny A."/>
            <person name="Scarpelli C."/>
            <person name="Artiguenave F."/>
            <person name="Pe M.E."/>
            <person name="Valle G."/>
            <person name="Morgante M."/>
            <person name="Caboche M."/>
            <person name="Adam-Blondon A.-F."/>
            <person name="Weissenbach J."/>
            <person name="Quetier F."/>
            <person name="Wincker P."/>
        </authorList>
    </citation>
    <scope>NUCLEOTIDE SEQUENCE [LARGE SCALE GENOMIC DNA]</scope>
    <source>
        <strain evidence="6">cv. Pinot noir / PN40024</strain>
    </source>
</reference>
<dbReference type="EMBL" id="FN595509">
    <property type="protein sequence ID" value="CBI24918.3"/>
    <property type="molecule type" value="Genomic_DNA"/>
</dbReference>
<dbReference type="InterPro" id="IPR050794">
    <property type="entry name" value="CPA2_transporter"/>
</dbReference>
<dbReference type="AlphaFoldDB" id="D7T337"/>
<dbReference type="OrthoDB" id="754456at2759"/>
<keyword evidence="2" id="KW-0633">Potassium transport</keyword>
<dbReference type="PANTHER" id="PTHR32468">
    <property type="entry name" value="CATION/H + ANTIPORTER"/>
    <property type="match status" value="1"/>
</dbReference>